<comment type="caution">
    <text evidence="3">The sequence shown here is derived from an EMBL/GenBank/DDBJ whole genome shotgun (WGS) entry which is preliminary data.</text>
</comment>
<evidence type="ECO:0000256" key="1">
    <source>
        <dbReference type="SAM" id="Phobius"/>
    </source>
</evidence>
<dbReference type="Pfam" id="PF03703">
    <property type="entry name" value="bPH_2"/>
    <property type="match status" value="1"/>
</dbReference>
<dbReference type="EMBL" id="SPKT01000006">
    <property type="protein sequence ID" value="TFH99969.1"/>
    <property type="molecule type" value="Genomic_DNA"/>
</dbReference>
<dbReference type="Proteomes" id="UP000297477">
    <property type="component" value="Unassembled WGS sequence"/>
</dbReference>
<organism evidence="3 4">
    <name type="scientific">Micrococcus lylae</name>
    <dbReference type="NCBI Taxonomy" id="1273"/>
    <lineage>
        <taxon>Bacteria</taxon>
        <taxon>Bacillati</taxon>
        <taxon>Actinomycetota</taxon>
        <taxon>Actinomycetes</taxon>
        <taxon>Micrococcales</taxon>
        <taxon>Micrococcaceae</taxon>
        <taxon>Micrococcus</taxon>
    </lineage>
</organism>
<keyword evidence="4" id="KW-1185">Reference proteome</keyword>
<gene>
    <name evidence="3" type="ORF">E4A49_04315</name>
</gene>
<evidence type="ECO:0000313" key="4">
    <source>
        <dbReference type="Proteomes" id="UP000297477"/>
    </source>
</evidence>
<proteinExistence type="predicted"/>
<sequence>MGSPAGGASAVHPRRRRDTPVRAMELEGVEFTPVSEREIPAQLVTGVVGTLFFVGVTAVPLILKLTGVWAGLWDWFAWGLPGAMLLWGLIDLALIPRQVRARGYAEREDDILWREGLMFRSVKAVPYGRLQYVDVEEGPIQRRFGVQTVTLKTAGADLEMTGLSKAESERLREVLMQRGQARLAGL</sequence>
<name>A0ABY2K4L3_9MICC</name>
<feature type="domain" description="YdbS-like PH" evidence="2">
    <location>
        <begin position="100"/>
        <end position="173"/>
    </location>
</feature>
<evidence type="ECO:0000259" key="2">
    <source>
        <dbReference type="Pfam" id="PF03703"/>
    </source>
</evidence>
<dbReference type="PANTHER" id="PTHR34473:SF2">
    <property type="entry name" value="UPF0699 TRANSMEMBRANE PROTEIN YDBT"/>
    <property type="match status" value="1"/>
</dbReference>
<keyword evidence="1" id="KW-1133">Transmembrane helix</keyword>
<dbReference type="InterPro" id="IPR005182">
    <property type="entry name" value="YdbS-like_PH"/>
</dbReference>
<dbReference type="PANTHER" id="PTHR34473">
    <property type="entry name" value="UPF0699 TRANSMEMBRANE PROTEIN YDBS"/>
    <property type="match status" value="1"/>
</dbReference>
<accession>A0ABY2K4L3</accession>
<protein>
    <recommendedName>
        <fullName evidence="2">YdbS-like PH domain-containing protein</fullName>
    </recommendedName>
</protein>
<feature type="transmembrane region" description="Helical" evidence="1">
    <location>
        <begin position="43"/>
        <end position="63"/>
    </location>
</feature>
<feature type="transmembrane region" description="Helical" evidence="1">
    <location>
        <begin position="75"/>
        <end position="95"/>
    </location>
</feature>
<evidence type="ECO:0000313" key="3">
    <source>
        <dbReference type="EMBL" id="TFH99969.1"/>
    </source>
</evidence>
<reference evidence="3 4" key="1">
    <citation type="submission" date="2019-03" db="EMBL/GenBank/DDBJ databases">
        <title>Reclassification of Micrococcus aloeverae and Micrococcus yunnanensis as later heterotypic synonyms of Micrococcus luteus.</title>
        <authorList>
            <person name="Huang C.-H."/>
        </authorList>
    </citation>
    <scope>NUCLEOTIDE SEQUENCE [LARGE SCALE GENOMIC DNA]</scope>
    <source>
        <strain evidence="3 4">BCRC 12151</strain>
    </source>
</reference>
<keyword evidence="1" id="KW-0472">Membrane</keyword>
<keyword evidence="1" id="KW-0812">Transmembrane</keyword>